<dbReference type="EMBL" id="KV722334">
    <property type="protein sequence ID" value="OCH95767.1"/>
    <property type="molecule type" value="Genomic_DNA"/>
</dbReference>
<organism evidence="2 3">
    <name type="scientific">Obba rivulosa</name>
    <dbReference type="NCBI Taxonomy" id="1052685"/>
    <lineage>
        <taxon>Eukaryota</taxon>
        <taxon>Fungi</taxon>
        <taxon>Dikarya</taxon>
        <taxon>Basidiomycota</taxon>
        <taxon>Agaricomycotina</taxon>
        <taxon>Agaricomycetes</taxon>
        <taxon>Polyporales</taxon>
        <taxon>Gelatoporiaceae</taxon>
        <taxon>Obba</taxon>
    </lineage>
</organism>
<feature type="region of interest" description="Disordered" evidence="1">
    <location>
        <begin position="1"/>
        <end position="43"/>
    </location>
</feature>
<dbReference type="Proteomes" id="UP000250043">
    <property type="component" value="Unassembled WGS sequence"/>
</dbReference>
<protein>
    <submittedName>
        <fullName evidence="2">Uncharacterized protein</fullName>
    </submittedName>
</protein>
<evidence type="ECO:0000313" key="2">
    <source>
        <dbReference type="EMBL" id="OCH95767.1"/>
    </source>
</evidence>
<proteinExistence type="predicted"/>
<name>A0A8E2J7X9_9APHY</name>
<evidence type="ECO:0000256" key="1">
    <source>
        <dbReference type="SAM" id="MobiDB-lite"/>
    </source>
</evidence>
<accession>A0A8E2J7X9</accession>
<keyword evidence="3" id="KW-1185">Reference proteome</keyword>
<reference evidence="2 3" key="1">
    <citation type="submission" date="2016-07" db="EMBL/GenBank/DDBJ databases">
        <title>Draft genome of the white-rot fungus Obba rivulosa 3A-2.</title>
        <authorList>
            <consortium name="DOE Joint Genome Institute"/>
            <person name="Miettinen O."/>
            <person name="Riley R."/>
            <person name="Acob R."/>
            <person name="Barry K."/>
            <person name="Cullen D."/>
            <person name="De Vries R."/>
            <person name="Hainaut M."/>
            <person name="Hatakka A."/>
            <person name="Henrissat B."/>
            <person name="Hilden K."/>
            <person name="Kuo R."/>
            <person name="Labutti K."/>
            <person name="Lipzen A."/>
            <person name="Makela M.R."/>
            <person name="Sandor L."/>
            <person name="Spatafora J.W."/>
            <person name="Grigoriev I.V."/>
            <person name="Hibbett D.S."/>
        </authorList>
    </citation>
    <scope>NUCLEOTIDE SEQUENCE [LARGE SCALE GENOMIC DNA]</scope>
    <source>
        <strain evidence="2 3">3A-2</strain>
    </source>
</reference>
<dbReference type="AlphaFoldDB" id="A0A8E2J7X9"/>
<gene>
    <name evidence="2" type="ORF">OBBRIDRAFT_501035</name>
</gene>
<sequence>MSSKSDATPRQSRPPSICPSSVSTHTLPHPTPRQSPRSRVQPNAHAYITLIPHHREMCTLKVRPSMSQLTLKLATRTY</sequence>
<feature type="compositionally biased region" description="Polar residues" evidence="1">
    <location>
        <begin position="1"/>
        <end position="41"/>
    </location>
</feature>
<evidence type="ECO:0000313" key="3">
    <source>
        <dbReference type="Proteomes" id="UP000250043"/>
    </source>
</evidence>